<dbReference type="AlphaFoldDB" id="A0A437MHD2"/>
<dbReference type="EMBL" id="SACL01000003">
    <property type="protein sequence ID" value="RVT97070.1"/>
    <property type="molecule type" value="Genomic_DNA"/>
</dbReference>
<organism evidence="3 4">
    <name type="scientific">Rhodovarius crocodyli</name>
    <dbReference type="NCBI Taxonomy" id="1979269"/>
    <lineage>
        <taxon>Bacteria</taxon>
        <taxon>Pseudomonadati</taxon>
        <taxon>Pseudomonadota</taxon>
        <taxon>Alphaproteobacteria</taxon>
        <taxon>Acetobacterales</taxon>
        <taxon>Roseomonadaceae</taxon>
        <taxon>Rhodovarius</taxon>
    </lineage>
</organism>
<dbReference type="Proteomes" id="UP000282957">
    <property type="component" value="Unassembled WGS sequence"/>
</dbReference>
<accession>A0A437MHD2</accession>
<keyword evidence="2" id="KW-1133">Transmembrane helix</keyword>
<name>A0A437MHD2_9PROT</name>
<gene>
    <name evidence="3" type="ORF">EOD42_11815</name>
</gene>
<evidence type="ECO:0000313" key="4">
    <source>
        <dbReference type="Proteomes" id="UP000282957"/>
    </source>
</evidence>
<evidence type="ECO:0000313" key="3">
    <source>
        <dbReference type="EMBL" id="RVT97070.1"/>
    </source>
</evidence>
<feature type="region of interest" description="Disordered" evidence="1">
    <location>
        <begin position="60"/>
        <end position="89"/>
    </location>
</feature>
<keyword evidence="2" id="KW-0472">Membrane</keyword>
<proteinExistence type="predicted"/>
<reference evidence="3 4" key="1">
    <citation type="submission" date="2019-01" db="EMBL/GenBank/DDBJ databases">
        <authorList>
            <person name="Chen W.-M."/>
        </authorList>
    </citation>
    <scope>NUCLEOTIDE SEQUENCE [LARGE SCALE GENOMIC DNA]</scope>
    <source>
        <strain evidence="3 4">CCP-6</strain>
    </source>
</reference>
<feature type="transmembrane region" description="Helical" evidence="2">
    <location>
        <begin position="6"/>
        <end position="32"/>
    </location>
</feature>
<keyword evidence="2" id="KW-0812">Transmembrane</keyword>
<evidence type="ECO:0000256" key="2">
    <source>
        <dbReference type="SAM" id="Phobius"/>
    </source>
</evidence>
<protein>
    <submittedName>
        <fullName evidence="3">Uncharacterized protein</fullName>
    </submittedName>
</protein>
<sequence>MVQEWLSWLAAPTTLFAFWAIVTALTGFLVALTPGRPQTFRTVAPDPIWRIRRSVSEVMSRHHSARIPEDTMMPNSNQHPTPAEAAREAERIVRCRANDR</sequence>
<keyword evidence="4" id="KW-1185">Reference proteome</keyword>
<evidence type="ECO:0000256" key="1">
    <source>
        <dbReference type="SAM" id="MobiDB-lite"/>
    </source>
</evidence>
<comment type="caution">
    <text evidence="3">The sequence shown here is derived from an EMBL/GenBank/DDBJ whole genome shotgun (WGS) entry which is preliminary data.</text>
</comment>